<dbReference type="InterPro" id="IPR050620">
    <property type="entry name" value="Thioredoxin_H-type-like"/>
</dbReference>
<sequence length="221" mass="24182">MGRGILLLRSSLLRPLLHAHLSTNPLPAQNHPPLLSRHGVLPSPPNASRPRTLPPSRPSSDALFLSRRPFSSSSSPSNIVLIGSEEALDTALTKVQDEKLPAIFYFTAVWCGPCRFISPIIEEMSQKFPHVTTYKIDIDLEGLGGMLSKLKIYSVVSGRFCSTLCSAVTMNKNVLQPTFHFFQNGQKAAEIVGADATKLKNTMEDLYNCSCCIQEITAARG</sequence>
<keyword evidence="2" id="KW-0732">Signal</keyword>
<dbReference type="GeneID" id="103695969"/>
<evidence type="ECO:0000256" key="2">
    <source>
        <dbReference type="SAM" id="SignalP"/>
    </source>
</evidence>
<dbReference type="OrthoDB" id="2121326at2759"/>
<dbReference type="Pfam" id="PF00085">
    <property type="entry name" value="Thioredoxin"/>
    <property type="match status" value="1"/>
</dbReference>
<dbReference type="PANTHER" id="PTHR10438">
    <property type="entry name" value="THIOREDOXIN"/>
    <property type="match status" value="1"/>
</dbReference>
<reference evidence="5" key="2">
    <citation type="submission" date="2025-08" db="UniProtKB">
        <authorList>
            <consortium name="RefSeq"/>
        </authorList>
    </citation>
    <scope>IDENTIFICATION</scope>
    <source>
        <tissue evidence="5">Young leaves</tissue>
    </source>
</reference>
<dbReference type="AlphaFoldDB" id="A0A8B9AXF6"/>
<dbReference type="RefSeq" id="XP_038988503.1">
    <property type="nucleotide sequence ID" value="XM_039132575.1"/>
</dbReference>
<dbReference type="Proteomes" id="UP000228380">
    <property type="component" value="Chromosome 12"/>
</dbReference>
<dbReference type="CDD" id="cd02947">
    <property type="entry name" value="TRX_family"/>
    <property type="match status" value="1"/>
</dbReference>
<name>A0A8B9AXF6_PHODC</name>
<feature type="domain" description="Thioredoxin" evidence="3">
    <location>
        <begin position="94"/>
        <end position="139"/>
    </location>
</feature>
<feature type="compositionally biased region" description="Pro residues" evidence="1">
    <location>
        <begin position="42"/>
        <end position="57"/>
    </location>
</feature>
<gene>
    <name evidence="5" type="primary">LOC103695969</name>
</gene>
<feature type="signal peptide" evidence="2">
    <location>
        <begin position="1"/>
        <end position="19"/>
    </location>
</feature>
<dbReference type="InterPro" id="IPR036249">
    <property type="entry name" value="Thioredoxin-like_sf"/>
</dbReference>
<keyword evidence="4" id="KW-1185">Reference proteome</keyword>
<evidence type="ECO:0000256" key="1">
    <source>
        <dbReference type="SAM" id="MobiDB-lite"/>
    </source>
</evidence>
<feature type="chain" id="PRO_5034700453" evidence="2">
    <location>
        <begin position="20"/>
        <end position="221"/>
    </location>
</feature>
<dbReference type="PANTHER" id="PTHR10438:SF405">
    <property type="entry name" value="THIOREDOXIN DOMAIN-CONTAINING PROTEIN"/>
    <property type="match status" value="1"/>
</dbReference>
<dbReference type="InterPro" id="IPR013766">
    <property type="entry name" value="Thioredoxin_domain"/>
</dbReference>
<dbReference type="SUPFAM" id="SSF52833">
    <property type="entry name" value="Thioredoxin-like"/>
    <property type="match status" value="1"/>
</dbReference>
<reference evidence="4" key="1">
    <citation type="journal article" date="2019" name="Nat. Commun.">
        <title>Genome-wide association mapping of date palm fruit traits.</title>
        <authorList>
            <person name="Hazzouri K.M."/>
            <person name="Gros-Balthazard M."/>
            <person name="Flowers J.M."/>
            <person name="Copetti D."/>
            <person name="Lemansour A."/>
            <person name="Lebrun M."/>
            <person name="Masmoudi K."/>
            <person name="Ferrand S."/>
            <person name="Dhar M.I."/>
            <person name="Fresquez Z.A."/>
            <person name="Rosas U."/>
            <person name="Zhang J."/>
            <person name="Talag J."/>
            <person name="Lee S."/>
            <person name="Kudrna D."/>
            <person name="Powell R.F."/>
            <person name="Leitch I.J."/>
            <person name="Krueger R.R."/>
            <person name="Wing R.A."/>
            <person name="Amiri K.M.A."/>
            <person name="Purugganan M.D."/>
        </authorList>
    </citation>
    <scope>NUCLEOTIDE SEQUENCE [LARGE SCALE GENOMIC DNA]</scope>
    <source>
        <strain evidence="4">cv. Khalas</strain>
    </source>
</reference>
<evidence type="ECO:0000259" key="3">
    <source>
        <dbReference type="Pfam" id="PF00085"/>
    </source>
</evidence>
<organism evidence="4 5">
    <name type="scientific">Phoenix dactylifera</name>
    <name type="common">Date palm</name>
    <dbReference type="NCBI Taxonomy" id="42345"/>
    <lineage>
        <taxon>Eukaryota</taxon>
        <taxon>Viridiplantae</taxon>
        <taxon>Streptophyta</taxon>
        <taxon>Embryophyta</taxon>
        <taxon>Tracheophyta</taxon>
        <taxon>Spermatophyta</taxon>
        <taxon>Magnoliopsida</taxon>
        <taxon>Liliopsida</taxon>
        <taxon>Arecaceae</taxon>
        <taxon>Coryphoideae</taxon>
        <taxon>Phoeniceae</taxon>
        <taxon>Phoenix</taxon>
    </lineage>
</organism>
<accession>A0A8B9AXF6</accession>
<proteinExistence type="predicted"/>
<evidence type="ECO:0000313" key="5">
    <source>
        <dbReference type="RefSeq" id="XP_038988503.1"/>
    </source>
</evidence>
<dbReference type="Gene3D" id="3.40.30.10">
    <property type="entry name" value="Glutaredoxin"/>
    <property type="match status" value="1"/>
</dbReference>
<feature type="region of interest" description="Disordered" evidence="1">
    <location>
        <begin position="28"/>
        <end position="59"/>
    </location>
</feature>
<evidence type="ECO:0000313" key="4">
    <source>
        <dbReference type="Proteomes" id="UP000228380"/>
    </source>
</evidence>
<protein>
    <submittedName>
        <fullName evidence="5">Thioredoxin O, mitochondrial-like isoform X1</fullName>
    </submittedName>
</protein>